<sequence length="295" mass="33651">MTGYIDALRTTLAEIIGERDRVVPLTLPDGLSSAVELVVRDAVEQLVFYQGRRYARLYLDRIGRFARRRDVDDDLLIEIAQLMTMRMTYEDPIRLAQLALIEAAVGPDGVAAVRVDRKCRFRVDEMVSSLPIVVANPILRVLGKLGWQHMHLKMRFNATGWFGIRRLRVEAWLRRWRMLSIRYGQERVWVERWLHMIDRCLAKRPEAVWTIVQSATMIRGYGDTYRHGMANWTLIIDSLVKPVFAGTLALDDLPAAIAEARAAAQPDRRQTALKRAIAAIRTRASADTMPASAMP</sequence>
<dbReference type="AlphaFoldDB" id="A0A933S2D9"/>
<comment type="caution">
    <text evidence="2">The sequence shown here is derived from an EMBL/GenBank/DDBJ whole genome shotgun (WGS) entry which is preliminary data.</text>
</comment>
<evidence type="ECO:0000313" key="3">
    <source>
        <dbReference type="Proteomes" id="UP000782519"/>
    </source>
</evidence>
<proteinExistence type="predicted"/>
<gene>
    <name evidence="2" type="ORF">HZA66_23440</name>
</gene>
<dbReference type="Proteomes" id="UP000782519">
    <property type="component" value="Unassembled WGS sequence"/>
</dbReference>
<dbReference type="Pfam" id="PF20169">
    <property type="entry name" value="DUF6537"/>
    <property type="match status" value="1"/>
</dbReference>
<protein>
    <recommendedName>
        <fullName evidence="1">DUF6537 domain-containing protein</fullName>
    </recommendedName>
</protein>
<evidence type="ECO:0000313" key="2">
    <source>
        <dbReference type="EMBL" id="MBI5132405.1"/>
    </source>
</evidence>
<dbReference type="EMBL" id="JACRJB010000067">
    <property type="protein sequence ID" value="MBI5132405.1"/>
    <property type="molecule type" value="Genomic_DNA"/>
</dbReference>
<feature type="domain" description="DUF6537" evidence="1">
    <location>
        <begin position="37"/>
        <end position="237"/>
    </location>
</feature>
<reference evidence="2" key="1">
    <citation type="submission" date="2020-07" db="EMBL/GenBank/DDBJ databases">
        <title>Huge and variable diversity of episymbiotic CPR bacteria and DPANN archaea in groundwater ecosystems.</title>
        <authorList>
            <person name="He C.Y."/>
            <person name="Keren R."/>
            <person name="Whittaker M."/>
            <person name="Farag I.F."/>
            <person name="Doudna J."/>
            <person name="Cate J.H.D."/>
            <person name="Banfield J.F."/>
        </authorList>
    </citation>
    <scope>NUCLEOTIDE SEQUENCE</scope>
    <source>
        <strain evidence="2">NC_groundwater_1818_Pr3_B-0.1um_66_35</strain>
    </source>
</reference>
<evidence type="ECO:0000259" key="1">
    <source>
        <dbReference type="Pfam" id="PF20169"/>
    </source>
</evidence>
<dbReference type="InterPro" id="IPR046667">
    <property type="entry name" value="DUF6537"/>
</dbReference>
<accession>A0A933S2D9</accession>
<name>A0A933S2D9_RHOPL</name>
<organism evidence="2 3">
    <name type="scientific">Rhodopseudomonas palustris</name>
    <dbReference type="NCBI Taxonomy" id="1076"/>
    <lineage>
        <taxon>Bacteria</taxon>
        <taxon>Pseudomonadati</taxon>
        <taxon>Pseudomonadota</taxon>
        <taxon>Alphaproteobacteria</taxon>
        <taxon>Hyphomicrobiales</taxon>
        <taxon>Nitrobacteraceae</taxon>
        <taxon>Rhodopseudomonas</taxon>
    </lineage>
</organism>